<proteinExistence type="predicted"/>
<organism evidence="4 5">
    <name type="scientific">Pannonibacter tanglangensis</name>
    <dbReference type="NCBI Taxonomy" id="2750084"/>
    <lineage>
        <taxon>Bacteria</taxon>
        <taxon>Pseudomonadati</taxon>
        <taxon>Pseudomonadota</taxon>
        <taxon>Alphaproteobacteria</taxon>
        <taxon>Hyphomicrobiales</taxon>
        <taxon>Stappiaceae</taxon>
        <taxon>Pannonibacter</taxon>
    </lineage>
</organism>
<dbReference type="InterPro" id="IPR002477">
    <property type="entry name" value="Peptidoglycan-bd-like"/>
</dbReference>
<dbReference type="SUPFAM" id="SSF52129">
    <property type="entry name" value="Caspase-like"/>
    <property type="match status" value="1"/>
</dbReference>
<dbReference type="Gene3D" id="3.40.50.1460">
    <property type="match status" value="1"/>
</dbReference>
<dbReference type="InterPro" id="IPR011600">
    <property type="entry name" value="Pept_C14_caspase"/>
</dbReference>
<feature type="domain" description="Caspase family p20" evidence="3">
    <location>
        <begin position="21"/>
        <end position="150"/>
    </location>
</feature>
<name>A0ABW9ZCA7_9HYPH</name>
<keyword evidence="5" id="KW-1185">Reference proteome</keyword>
<dbReference type="SUPFAM" id="SSF47090">
    <property type="entry name" value="PGBD-like"/>
    <property type="match status" value="1"/>
</dbReference>
<dbReference type="Pfam" id="PF01471">
    <property type="entry name" value="PG_binding_1"/>
    <property type="match status" value="1"/>
</dbReference>
<evidence type="ECO:0000259" key="3">
    <source>
        <dbReference type="PROSITE" id="PS50208"/>
    </source>
</evidence>
<dbReference type="Gene3D" id="1.10.101.10">
    <property type="entry name" value="PGBD-like superfamily/PGBD"/>
    <property type="match status" value="1"/>
</dbReference>
<dbReference type="EMBL" id="JAABLP010000001">
    <property type="protein sequence ID" value="NBN62450.1"/>
    <property type="molecule type" value="Genomic_DNA"/>
</dbReference>
<dbReference type="InterPro" id="IPR029030">
    <property type="entry name" value="Caspase-like_dom_sf"/>
</dbReference>
<dbReference type="InterPro" id="IPR052039">
    <property type="entry name" value="Caspase-related_regulators"/>
</dbReference>
<dbReference type="InterPro" id="IPR036366">
    <property type="entry name" value="PGBDSf"/>
</dbReference>
<feature type="chain" id="PRO_5045263590" evidence="2">
    <location>
        <begin position="22"/>
        <end position="534"/>
    </location>
</feature>
<protein>
    <submittedName>
        <fullName evidence="4">Caspase</fullName>
    </submittedName>
</protein>
<dbReference type="PANTHER" id="PTHR22576">
    <property type="entry name" value="MUCOSA ASSOCIATED LYMPHOID TISSUE LYMPHOMA TRANSLOCATION PROTEIN 1/PARACASPASE"/>
    <property type="match status" value="1"/>
</dbReference>
<evidence type="ECO:0000256" key="1">
    <source>
        <dbReference type="SAM" id="MobiDB-lite"/>
    </source>
</evidence>
<dbReference type="Proteomes" id="UP000541347">
    <property type="component" value="Unassembled WGS sequence"/>
</dbReference>
<dbReference type="PANTHER" id="PTHR22576:SF37">
    <property type="entry name" value="MUCOSA-ASSOCIATED LYMPHOID TISSUE LYMPHOMA TRANSLOCATION PROTEIN 1"/>
    <property type="match status" value="1"/>
</dbReference>
<feature type="region of interest" description="Disordered" evidence="1">
    <location>
        <begin position="387"/>
        <end position="408"/>
    </location>
</feature>
<keyword evidence="2" id="KW-0732">Signal</keyword>
<dbReference type="PROSITE" id="PS50208">
    <property type="entry name" value="CASPASE_P20"/>
    <property type="match status" value="1"/>
</dbReference>
<gene>
    <name evidence="4" type="ORF">GWI71_02045</name>
</gene>
<feature type="compositionally biased region" description="Low complexity" evidence="1">
    <location>
        <begin position="335"/>
        <end position="351"/>
    </location>
</feature>
<feature type="region of interest" description="Disordered" evidence="1">
    <location>
        <begin position="483"/>
        <end position="510"/>
    </location>
</feature>
<dbReference type="InterPro" id="IPR001309">
    <property type="entry name" value="Pept_C14_p20"/>
</dbReference>
<feature type="region of interest" description="Disordered" evidence="1">
    <location>
        <begin position="332"/>
        <end position="351"/>
    </location>
</feature>
<evidence type="ECO:0000313" key="5">
    <source>
        <dbReference type="Proteomes" id="UP000541347"/>
    </source>
</evidence>
<evidence type="ECO:0000256" key="2">
    <source>
        <dbReference type="SAM" id="SignalP"/>
    </source>
</evidence>
<sequence length="534" mass="55211">MIARALAVLILLVAGASPALAKRVALVMGNGAYAHAVPLPNPANDARAMTAKLRELGFEVVAGYDLDYAAMRRTVADFARQARGAEIALLFYAGHGMQVGGVNYLIPIDAKFADETALDFETISADFVLRQMSNDVKVRMVFLDACRDNPLARTLARSMSPSRSAAVGLGLAEIKMEDSGAEGSVIAFATSPGDVALDGAGSNSPFTTALLRHLDAPDTPIQNVMTRVTGDVYRDTGERQRPWVNASLIGEVYLNRSTGTAAVAATPEQAPAAVSGSVPAAASQIAWEKEKALWDAAQAAGTAGDYAAYLAAYPGGTFAEVARNQINRLSGSTSVAETTRTETPAAPAETAAVAASAPAAGTALVADPAADQAAGGEAEVEVAALGDGNSAPRKAPSAEAGGDDQAWSQTRRREVQFRLNLAGYDVGRPDGAFGTRTRAGIRAWQEAQGEIPTGTLTDAQYAMLVEETEEAFLAATERFRVEQGERRDARSAPRQLPDQGAPLPPAEDGAGIGADGAAFIGGVIGGVLGGALGR</sequence>
<reference evidence="4 5" key="1">
    <citation type="submission" date="2020-01" db="EMBL/GenBank/DDBJ databases">
        <authorList>
            <person name="Peng S.Y."/>
            <person name="Li J."/>
            <person name="Wang M."/>
            <person name="Wang L."/>
            <person name="Wang C.Q."/>
            <person name="Wang J.R."/>
        </authorList>
    </citation>
    <scope>NUCLEOTIDE SEQUENCE [LARGE SCALE GENOMIC DNA]</scope>
    <source>
        <strain evidence="4 5">XCT-34</strain>
    </source>
</reference>
<dbReference type="Pfam" id="PF00656">
    <property type="entry name" value="Peptidase_C14"/>
    <property type="match status" value="1"/>
</dbReference>
<dbReference type="RefSeq" id="WP_161673408.1">
    <property type="nucleotide sequence ID" value="NZ_JAABLP010000001.1"/>
</dbReference>
<evidence type="ECO:0000313" key="4">
    <source>
        <dbReference type="EMBL" id="NBN62450.1"/>
    </source>
</evidence>
<feature type="signal peptide" evidence="2">
    <location>
        <begin position="1"/>
        <end position="21"/>
    </location>
</feature>
<comment type="caution">
    <text evidence="4">The sequence shown here is derived from an EMBL/GenBank/DDBJ whole genome shotgun (WGS) entry which is preliminary data.</text>
</comment>
<dbReference type="InterPro" id="IPR036365">
    <property type="entry name" value="PGBD-like_sf"/>
</dbReference>
<accession>A0ABW9ZCA7</accession>